<reference evidence="2" key="1">
    <citation type="journal article" date="2019" name="Plant Biotechnol. J.">
        <title>Genome sequencing of the Australian wild diploid species Gossypium australe highlights disease resistance and delayed gland morphogenesis.</title>
        <authorList>
            <person name="Cai Y."/>
            <person name="Cai X."/>
            <person name="Wang Q."/>
            <person name="Wang P."/>
            <person name="Zhang Y."/>
            <person name="Cai C."/>
            <person name="Xu Y."/>
            <person name="Wang K."/>
            <person name="Zhou Z."/>
            <person name="Wang C."/>
            <person name="Geng S."/>
            <person name="Li B."/>
            <person name="Dong Q."/>
            <person name="Hou Y."/>
            <person name="Wang H."/>
            <person name="Ai P."/>
            <person name="Liu Z."/>
            <person name="Yi F."/>
            <person name="Sun M."/>
            <person name="An G."/>
            <person name="Cheng J."/>
            <person name="Zhang Y."/>
            <person name="Shi Q."/>
            <person name="Xie Y."/>
            <person name="Shi X."/>
            <person name="Chang Y."/>
            <person name="Huang F."/>
            <person name="Chen Y."/>
            <person name="Hong S."/>
            <person name="Mi L."/>
            <person name="Sun Q."/>
            <person name="Zhang L."/>
            <person name="Zhou B."/>
            <person name="Peng R."/>
            <person name="Zhang X."/>
            <person name="Liu F."/>
        </authorList>
    </citation>
    <scope>NUCLEOTIDE SEQUENCE [LARGE SCALE GENOMIC DNA]</scope>
    <source>
        <strain evidence="2">cv. PA1801</strain>
    </source>
</reference>
<name>A0A5B6VQZ5_9ROSI</name>
<keyword evidence="1" id="KW-0548">Nucleotidyltransferase</keyword>
<keyword evidence="1" id="KW-0808">Transferase</keyword>
<dbReference type="OrthoDB" id="1702117at2759"/>
<keyword evidence="1" id="KW-0695">RNA-directed DNA polymerase</keyword>
<evidence type="ECO:0000313" key="2">
    <source>
        <dbReference type="Proteomes" id="UP000325315"/>
    </source>
</evidence>
<protein>
    <submittedName>
        <fullName evidence="1">LINE-1 reverse transcriptase isogeny</fullName>
    </submittedName>
</protein>
<gene>
    <name evidence="1" type="ORF">EPI10_017042</name>
</gene>
<keyword evidence="2" id="KW-1185">Reference proteome</keyword>
<comment type="caution">
    <text evidence="1">The sequence shown here is derived from an EMBL/GenBank/DDBJ whole genome shotgun (WGS) entry which is preliminary data.</text>
</comment>
<dbReference type="PANTHER" id="PTHR46890:SF50">
    <property type="entry name" value="RNA-DIRECTED DNA POLYMERASE, EUKARYOTA, REVERSE TRANSCRIPTASE ZINC-BINDING DOMAIN PROTEIN-RELATED"/>
    <property type="match status" value="1"/>
</dbReference>
<proteinExistence type="predicted"/>
<organism evidence="1 2">
    <name type="scientific">Gossypium australe</name>
    <dbReference type="NCBI Taxonomy" id="47621"/>
    <lineage>
        <taxon>Eukaryota</taxon>
        <taxon>Viridiplantae</taxon>
        <taxon>Streptophyta</taxon>
        <taxon>Embryophyta</taxon>
        <taxon>Tracheophyta</taxon>
        <taxon>Spermatophyta</taxon>
        <taxon>Magnoliopsida</taxon>
        <taxon>eudicotyledons</taxon>
        <taxon>Gunneridae</taxon>
        <taxon>Pentapetalae</taxon>
        <taxon>rosids</taxon>
        <taxon>malvids</taxon>
        <taxon>Malvales</taxon>
        <taxon>Malvaceae</taxon>
        <taxon>Malvoideae</taxon>
        <taxon>Gossypium</taxon>
    </lineage>
</organism>
<dbReference type="EMBL" id="SMMG02000006">
    <property type="protein sequence ID" value="KAA3471418.1"/>
    <property type="molecule type" value="Genomic_DNA"/>
</dbReference>
<dbReference type="InterPro" id="IPR052343">
    <property type="entry name" value="Retrotransposon-Effector_Assoc"/>
</dbReference>
<accession>A0A5B6VQZ5</accession>
<dbReference type="Proteomes" id="UP000325315">
    <property type="component" value="Unassembled WGS sequence"/>
</dbReference>
<sequence>MEMTDKLRRLKGAIKEWNMKSDGNVDKKIKAVERKLSKWDDLGSSRKHNEVELEKVRRLNMELWDVTLIRHSFIERISDNERSWLEQPILMEEIKNAVWSCDELKVPSPDGFNMGFFKEKWQLVKGDLYQMMSNLFYSRKLEKSINSSFIALIPKSESPLISLVGSLYKIVAKILARRFSEVIVGIIFDGILVANEIIHTIRKKESGESSLIIKLDFSKAYNCVRWDFLDPVLLNMRFGERWRGWMAATARVAIEEVGLIKGIYHVLPDQFVSHLQFADDTILFLKAKKEVVHNVKYILRCFEIFSGLSINFKKSCLVGFRTNEEFLWRMVAICHCNIGNLPLSYFGIPLGANLRRVVT</sequence>
<dbReference type="AlphaFoldDB" id="A0A5B6VQZ5"/>
<evidence type="ECO:0000313" key="1">
    <source>
        <dbReference type="EMBL" id="KAA3471418.1"/>
    </source>
</evidence>
<dbReference type="PANTHER" id="PTHR46890">
    <property type="entry name" value="NON-LTR RETROLELEMENT REVERSE TRANSCRIPTASE-LIKE PROTEIN-RELATED"/>
    <property type="match status" value="1"/>
</dbReference>
<dbReference type="GO" id="GO:0003964">
    <property type="term" value="F:RNA-directed DNA polymerase activity"/>
    <property type="evidence" value="ECO:0007669"/>
    <property type="project" value="UniProtKB-KW"/>
</dbReference>